<keyword evidence="1" id="KW-0812">Transmembrane</keyword>
<evidence type="ECO:0000313" key="3">
    <source>
        <dbReference type="Proteomes" id="UP000078292"/>
    </source>
</evidence>
<protein>
    <submittedName>
        <fullName evidence="2">Uncharacterized protein</fullName>
    </submittedName>
</protein>
<keyword evidence="1" id="KW-0472">Membrane</keyword>
<dbReference type="AlphaFoldDB" id="A0A1B7LVL8"/>
<reference evidence="2 3" key="1">
    <citation type="submission" date="2016-04" db="EMBL/GenBank/DDBJ databases">
        <title>First whole genome shotgun sequence of the bacterium Enteractinococcus sp. strain UASWS1574.</title>
        <authorList>
            <person name="Crovadore J."/>
            <person name="Chablais R."/>
            <person name="Lefort F."/>
        </authorList>
    </citation>
    <scope>NUCLEOTIDE SEQUENCE [LARGE SCALE GENOMIC DNA]</scope>
    <source>
        <strain evidence="2 3">UASWS1574</strain>
    </source>
</reference>
<comment type="caution">
    <text evidence="2">The sequence shown here is derived from an EMBL/GenBank/DDBJ whole genome shotgun (WGS) entry which is preliminary data.</text>
</comment>
<keyword evidence="3" id="KW-1185">Reference proteome</keyword>
<evidence type="ECO:0000256" key="1">
    <source>
        <dbReference type="SAM" id="Phobius"/>
    </source>
</evidence>
<feature type="transmembrane region" description="Helical" evidence="1">
    <location>
        <begin position="71"/>
        <end position="90"/>
    </location>
</feature>
<feature type="transmembrane region" description="Helical" evidence="1">
    <location>
        <begin position="38"/>
        <end position="59"/>
    </location>
</feature>
<organism evidence="2 3">
    <name type="scientific">Enteractinococcus helveticum</name>
    <dbReference type="NCBI Taxonomy" id="1837282"/>
    <lineage>
        <taxon>Bacteria</taxon>
        <taxon>Bacillati</taxon>
        <taxon>Actinomycetota</taxon>
        <taxon>Actinomycetes</taxon>
        <taxon>Micrococcales</taxon>
        <taxon>Micrococcaceae</taxon>
    </lineage>
</organism>
<evidence type="ECO:0000313" key="2">
    <source>
        <dbReference type="EMBL" id="OAV53976.1"/>
    </source>
</evidence>
<dbReference type="STRING" id="1837282.A6F49_00515"/>
<dbReference type="Proteomes" id="UP000078292">
    <property type="component" value="Unassembled WGS sequence"/>
</dbReference>
<gene>
    <name evidence="2" type="ORF">A6F49_00515</name>
</gene>
<name>A0A1B7LVL8_9MICC</name>
<dbReference type="EMBL" id="LXEY01000102">
    <property type="protein sequence ID" value="OAV53976.1"/>
    <property type="molecule type" value="Genomic_DNA"/>
</dbReference>
<sequence>MRIRRRSVFYLALASVLNFSVFVLAWDFLGLFTNTLPPLLSICVISLSITALFVSVWISTTVVTITWLRRIALIVVLAASLATVVGEVVVLNSEDGNLGVGLIPATGTLLHMLLAALLFALCFIHSASKTIPGMAGDQSIRSRVS</sequence>
<feature type="transmembrane region" description="Helical" evidence="1">
    <location>
        <begin position="7"/>
        <end position="26"/>
    </location>
</feature>
<accession>A0A1B7LVL8</accession>
<keyword evidence="1" id="KW-1133">Transmembrane helix</keyword>
<proteinExistence type="predicted"/>
<feature type="transmembrane region" description="Helical" evidence="1">
    <location>
        <begin position="102"/>
        <end position="124"/>
    </location>
</feature>